<reference evidence="7 8" key="1">
    <citation type="submission" date="2018-11" db="EMBL/GenBank/DDBJ databases">
        <title>Proposal to divide the Flavobacteriaceae and reorganize its genera based on Amino Acid Identity values calculated from whole genome sequences.</title>
        <authorList>
            <person name="Nicholson A.C."/>
            <person name="Gulvik C.A."/>
            <person name="Whitney A.M."/>
            <person name="Humrighouse B.W."/>
            <person name="Bell M."/>
            <person name="Holmes B."/>
            <person name="Steigerwalt A.G."/>
            <person name="Villarma A."/>
            <person name="Sheth M."/>
            <person name="Batra D."/>
            <person name="Pryor J."/>
            <person name="Bernardet J.-F."/>
            <person name="Hugo C."/>
            <person name="Kampfer P."/>
            <person name="Newman J.D."/>
            <person name="McQuiston J.R."/>
        </authorList>
    </citation>
    <scope>NUCLEOTIDE SEQUENCE [LARGE SCALE GENOMIC DNA]</scope>
    <source>
        <strain evidence="7 8">H3001</strain>
    </source>
</reference>
<evidence type="ECO:0000256" key="6">
    <source>
        <dbReference type="SAM" id="Phobius"/>
    </source>
</evidence>
<dbReference type="Proteomes" id="UP000274483">
    <property type="component" value="Chromosome"/>
</dbReference>
<feature type="transmembrane region" description="Helical" evidence="6">
    <location>
        <begin position="357"/>
        <end position="380"/>
    </location>
</feature>
<proteinExistence type="predicted"/>
<feature type="transmembrane region" description="Helical" evidence="6">
    <location>
        <begin position="46"/>
        <end position="65"/>
    </location>
</feature>
<evidence type="ECO:0000313" key="8">
    <source>
        <dbReference type="Proteomes" id="UP000274483"/>
    </source>
</evidence>
<feature type="transmembrane region" description="Helical" evidence="6">
    <location>
        <begin position="120"/>
        <end position="138"/>
    </location>
</feature>
<organism evidence="7 8">
    <name type="scientific">Kaistella daneshvariae</name>
    <dbReference type="NCBI Taxonomy" id="2487074"/>
    <lineage>
        <taxon>Bacteria</taxon>
        <taxon>Pseudomonadati</taxon>
        <taxon>Bacteroidota</taxon>
        <taxon>Flavobacteriia</taxon>
        <taxon>Flavobacteriales</taxon>
        <taxon>Weeksellaceae</taxon>
        <taxon>Chryseobacterium group</taxon>
        <taxon>Kaistella</taxon>
    </lineage>
</organism>
<keyword evidence="4 6" id="KW-1133">Transmembrane helix</keyword>
<evidence type="ECO:0000256" key="4">
    <source>
        <dbReference type="ARBA" id="ARBA00022989"/>
    </source>
</evidence>
<gene>
    <name evidence="7" type="ORF">EIB71_05410</name>
</gene>
<feature type="transmembrane region" description="Helical" evidence="6">
    <location>
        <begin position="20"/>
        <end position="40"/>
    </location>
</feature>
<sequence length="416" mass="47273">MESLQLFISDFFKNKGQHVFLSLLVAKICAFAGSLFIIKLLPENEFGMISIVASVFAIFLPFSGFGSQQSLLRYGALQENDLDKKQLSAFLLKEGFYKQLSLTVIFLAVGFIYIEKYAEILVFFSFFALRFIGFYFLNHLQSEVRILGNNIRFAQLTNTVNVAGLIFLLLLTYFFGFHGYLFAIAFTPFVALFFFRRENFQSLKVPSANFNNKEMRNYGLFSAGTALLSDTLFSADVLLLSFLMNAVAVANYKVAILIPANITFLALTFMQSDFPVLAKNYRNKSFLQNYIANYYKIFIPLAAGILMLGFIFRREILHLFFDEKYAANSTVFFVLLTGFGLNLLFRNLYGNLLSAVGLMKTNTVISFFTLLLLVIFSFFLVGKFGVMGMAVSLTLSMLIGGFLLTFSFYLYWKDLK</sequence>
<keyword evidence="5 6" id="KW-0472">Membrane</keyword>
<feature type="transmembrane region" description="Helical" evidence="6">
    <location>
        <begin position="95"/>
        <end position="114"/>
    </location>
</feature>
<feature type="transmembrane region" description="Helical" evidence="6">
    <location>
        <begin position="150"/>
        <end position="171"/>
    </location>
</feature>
<feature type="transmembrane region" description="Helical" evidence="6">
    <location>
        <begin position="217"/>
        <end position="244"/>
    </location>
</feature>
<evidence type="ECO:0000256" key="3">
    <source>
        <dbReference type="ARBA" id="ARBA00022692"/>
    </source>
</evidence>
<evidence type="ECO:0000256" key="1">
    <source>
        <dbReference type="ARBA" id="ARBA00004651"/>
    </source>
</evidence>
<dbReference type="EMBL" id="CP034158">
    <property type="protein sequence ID" value="AZI67137.1"/>
    <property type="molecule type" value="Genomic_DNA"/>
</dbReference>
<feature type="transmembrane region" description="Helical" evidence="6">
    <location>
        <begin position="177"/>
        <end position="196"/>
    </location>
</feature>
<dbReference type="PANTHER" id="PTHR30250:SF11">
    <property type="entry name" value="O-ANTIGEN TRANSPORTER-RELATED"/>
    <property type="match status" value="1"/>
</dbReference>
<feature type="transmembrane region" description="Helical" evidence="6">
    <location>
        <begin position="386"/>
        <end position="412"/>
    </location>
</feature>
<feature type="transmembrane region" description="Helical" evidence="6">
    <location>
        <begin position="291"/>
        <end position="313"/>
    </location>
</feature>
<keyword evidence="2" id="KW-1003">Cell membrane</keyword>
<protein>
    <submittedName>
        <fullName evidence="7">Polysaccharide biosynthesis protein</fullName>
    </submittedName>
</protein>
<feature type="transmembrane region" description="Helical" evidence="6">
    <location>
        <begin position="325"/>
        <end position="345"/>
    </location>
</feature>
<keyword evidence="8" id="KW-1185">Reference proteome</keyword>
<evidence type="ECO:0000313" key="7">
    <source>
        <dbReference type="EMBL" id="AZI67137.1"/>
    </source>
</evidence>
<dbReference type="InterPro" id="IPR050833">
    <property type="entry name" value="Poly_Biosynth_Transport"/>
</dbReference>
<accession>A0ABM7C850</accession>
<evidence type="ECO:0000256" key="5">
    <source>
        <dbReference type="ARBA" id="ARBA00023136"/>
    </source>
</evidence>
<keyword evidence="3 6" id="KW-0812">Transmembrane</keyword>
<dbReference type="RefSeq" id="WP_124757640.1">
    <property type="nucleotide sequence ID" value="NZ_CBCRWA010000002.1"/>
</dbReference>
<comment type="subcellular location">
    <subcellularLocation>
        <location evidence="1">Cell membrane</location>
        <topology evidence="1">Multi-pass membrane protein</topology>
    </subcellularLocation>
</comment>
<evidence type="ECO:0000256" key="2">
    <source>
        <dbReference type="ARBA" id="ARBA00022475"/>
    </source>
</evidence>
<name>A0ABM7C850_9FLAO</name>
<dbReference type="PANTHER" id="PTHR30250">
    <property type="entry name" value="PST FAMILY PREDICTED COLANIC ACID TRANSPORTER"/>
    <property type="match status" value="1"/>
</dbReference>
<feature type="transmembrane region" description="Helical" evidence="6">
    <location>
        <begin position="250"/>
        <end position="270"/>
    </location>
</feature>